<keyword evidence="1" id="KW-0472">Membrane</keyword>
<gene>
    <name evidence="2" type="ORF">QTA56_07885</name>
</gene>
<name>A0ABT7WNA3_9GAMM</name>
<evidence type="ECO:0000313" key="3">
    <source>
        <dbReference type="Proteomes" id="UP001168524"/>
    </source>
</evidence>
<dbReference type="RefSeq" id="WP_267980380.1">
    <property type="nucleotide sequence ID" value="NZ_JAPQKF010000002.1"/>
</dbReference>
<organism evidence="2 3">
    <name type="scientific">Acinetobacter thutiue</name>
    <dbReference type="NCBI Taxonomy" id="2998078"/>
    <lineage>
        <taxon>Bacteria</taxon>
        <taxon>Pseudomonadati</taxon>
        <taxon>Pseudomonadota</taxon>
        <taxon>Gammaproteobacteria</taxon>
        <taxon>Moraxellales</taxon>
        <taxon>Moraxellaceae</taxon>
        <taxon>Acinetobacter</taxon>
    </lineage>
</organism>
<keyword evidence="1" id="KW-0812">Transmembrane</keyword>
<proteinExistence type="predicted"/>
<accession>A0ABT7WNA3</accession>
<comment type="caution">
    <text evidence="2">The sequence shown here is derived from an EMBL/GenBank/DDBJ whole genome shotgun (WGS) entry which is preliminary data.</text>
</comment>
<feature type="transmembrane region" description="Helical" evidence="1">
    <location>
        <begin position="6"/>
        <end position="25"/>
    </location>
</feature>
<evidence type="ECO:0000256" key="1">
    <source>
        <dbReference type="SAM" id="Phobius"/>
    </source>
</evidence>
<keyword evidence="3" id="KW-1185">Reference proteome</keyword>
<protein>
    <submittedName>
        <fullName evidence="2">Uncharacterized protein</fullName>
    </submittedName>
</protein>
<evidence type="ECO:0000313" key="2">
    <source>
        <dbReference type="EMBL" id="MDN0014156.1"/>
    </source>
</evidence>
<dbReference type="EMBL" id="JAUDZE010000002">
    <property type="protein sequence ID" value="MDN0014156.1"/>
    <property type="molecule type" value="Genomic_DNA"/>
</dbReference>
<reference evidence="2" key="1">
    <citation type="submission" date="2023-06" db="EMBL/GenBank/DDBJ databases">
        <title>Two novel species of Acinetobacter isolated from motorbike repairing workshop in Vietnam.</title>
        <authorList>
            <person name="Le N.T.T."/>
        </authorList>
    </citation>
    <scope>NUCLEOTIDE SEQUENCE</scope>
    <source>
        <strain evidence="2">VNH17</strain>
    </source>
</reference>
<dbReference type="Proteomes" id="UP001168524">
    <property type="component" value="Unassembled WGS sequence"/>
</dbReference>
<sequence length="197" mass="21865">MNNKTILGLAAIIAVTIIIVAGLYFNAHKSNTLSPATSTEQTAMTEAAVSTTPDFTDAELTPAEAIATASAQGIDEQALKQETPPQQKHTPELLSFEYDDQIDGDALLESMIPYADLPKYEQDRMRQYQNYIFEKTAKDIGRPVKGFSLKARGVLETESATHRLYVYKFNTGEGCEFHQVSLDTDTGDYEVRYKHCS</sequence>
<keyword evidence="1" id="KW-1133">Transmembrane helix</keyword>